<evidence type="ECO:0000256" key="1">
    <source>
        <dbReference type="ARBA" id="ARBA00004651"/>
    </source>
</evidence>
<evidence type="ECO:0000256" key="4">
    <source>
        <dbReference type="ARBA" id="ARBA00023136"/>
    </source>
</evidence>
<dbReference type="PANTHER" id="PTHR23531:SF1">
    <property type="entry name" value="QUINOLENE RESISTANCE PROTEIN NORA"/>
    <property type="match status" value="1"/>
</dbReference>
<dbReference type="GO" id="GO:0022857">
    <property type="term" value="F:transmembrane transporter activity"/>
    <property type="evidence" value="ECO:0007669"/>
    <property type="project" value="InterPro"/>
</dbReference>
<evidence type="ECO:0000256" key="2">
    <source>
        <dbReference type="ARBA" id="ARBA00022692"/>
    </source>
</evidence>
<protein>
    <recommendedName>
        <fullName evidence="6">Major facilitator superfamily (MFS) profile domain-containing protein</fullName>
    </recommendedName>
</protein>
<evidence type="ECO:0000313" key="7">
    <source>
        <dbReference type="EMBL" id="KUG52018.1"/>
    </source>
</evidence>
<dbReference type="Pfam" id="PF07690">
    <property type="entry name" value="MFS_1"/>
    <property type="match status" value="1"/>
</dbReference>
<evidence type="ECO:0000259" key="6">
    <source>
        <dbReference type="PROSITE" id="PS50850"/>
    </source>
</evidence>
<dbReference type="AlphaFoldDB" id="A0A0W8I3B7"/>
<feature type="transmembrane region" description="Helical" evidence="5">
    <location>
        <begin position="271"/>
        <end position="294"/>
    </location>
</feature>
<keyword evidence="2 5" id="KW-0812">Transmembrane</keyword>
<feature type="transmembrane region" description="Helical" evidence="5">
    <location>
        <begin position="72"/>
        <end position="93"/>
    </location>
</feature>
<feature type="transmembrane region" description="Helical" evidence="5">
    <location>
        <begin position="335"/>
        <end position="354"/>
    </location>
</feature>
<dbReference type="InterPro" id="IPR036259">
    <property type="entry name" value="MFS_trans_sf"/>
</dbReference>
<dbReference type="PANTHER" id="PTHR23531">
    <property type="entry name" value="QUINOLENE RESISTANCE PROTEIN NORA"/>
    <property type="match status" value="1"/>
</dbReference>
<feature type="transmembrane region" description="Helical" evidence="5">
    <location>
        <begin position="40"/>
        <end position="60"/>
    </location>
</feature>
<dbReference type="PROSITE" id="PS50850">
    <property type="entry name" value="MFS"/>
    <property type="match status" value="1"/>
</dbReference>
<dbReference type="Gene3D" id="1.20.1250.20">
    <property type="entry name" value="MFS general substrate transporter like domains"/>
    <property type="match status" value="1"/>
</dbReference>
<reference evidence="7 8" key="1">
    <citation type="submission" date="2015-12" db="EMBL/GenBank/DDBJ databases">
        <title>Serinicoccus chungangenesis strain CD08_5 genome sequencing and assembly.</title>
        <authorList>
            <person name="Chander A.M."/>
            <person name="Kaur G."/>
            <person name="Nair G.R."/>
            <person name="Dhawan D.K."/>
            <person name="Kochhar R.K."/>
            <person name="Mayilraj S."/>
            <person name="Bhadada S.K."/>
        </authorList>
    </citation>
    <scope>NUCLEOTIDE SEQUENCE [LARGE SCALE GENOMIC DNA]</scope>
    <source>
        <strain evidence="7 8">CD08_5</strain>
    </source>
</reference>
<dbReference type="GO" id="GO:0005886">
    <property type="term" value="C:plasma membrane"/>
    <property type="evidence" value="ECO:0007669"/>
    <property type="project" value="UniProtKB-SubCell"/>
</dbReference>
<feature type="transmembrane region" description="Helical" evidence="5">
    <location>
        <begin position="206"/>
        <end position="228"/>
    </location>
</feature>
<dbReference type="STRING" id="767452.AVL62_08050"/>
<dbReference type="InterPro" id="IPR011701">
    <property type="entry name" value="MFS"/>
</dbReference>
<keyword evidence="3 5" id="KW-1133">Transmembrane helix</keyword>
<proteinExistence type="predicted"/>
<name>A0A0W8I3B7_9MICO</name>
<keyword evidence="8" id="KW-1185">Reference proteome</keyword>
<evidence type="ECO:0000313" key="8">
    <source>
        <dbReference type="Proteomes" id="UP000054837"/>
    </source>
</evidence>
<feature type="transmembrane region" description="Helical" evidence="5">
    <location>
        <begin position="240"/>
        <end position="259"/>
    </location>
</feature>
<organism evidence="7 8">
    <name type="scientific">Serinicoccus chungangensis</name>
    <dbReference type="NCBI Taxonomy" id="767452"/>
    <lineage>
        <taxon>Bacteria</taxon>
        <taxon>Bacillati</taxon>
        <taxon>Actinomycetota</taxon>
        <taxon>Actinomycetes</taxon>
        <taxon>Micrococcales</taxon>
        <taxon>Ornithinimicrobiaceae</taxon>
        <taxon>Serinicoccus</taxon>
    </lineage>
</organism>
<comment type="subcellular location">
    <subcellularLocation>
        <location evidence="1">Cell membrane</location>
        <topology evidence="1">Multi-pass membrane protein</topology>
    </subcellularLocation>
</comment>
<evidence type="ECO:0000256" key="5">
    <source>
        <dbReference type="SAM" id="Phobius"/>
    </source>
</evidence>
<gene>
    <name evidence="7" type="ORF">AVL62_08050</name>
</gene>
<sequence length="357" mass="36222">MWAVSGGADSGGAGLVNFVLLGTTVATQFAVPWAIGRAGWAWVLSLGMVFLGVPSLLHLLTADLGPVLALSAVRGVGFGILTVAANAAAVLLVEPARRGAAVGAYSFALSLPLVVVMPVGGWVADAVGFWPVFVVGALPLAGIPACVAVARHLPARSTHDASHPEVAEPTTSRATYLALLRPTLVLLAITFAGGAVITFAPQMVQVPWLSAAGLFAVGLLSAITRWQVGGLADRAGAQRLLVPAVLVSALVLAALAWVVRSPVDASRAVPWILVCALVGVCYGTLQTLTMLRAFEAAGPRRVGAASAVWNAGFDTGTATGSLVVGWVAVASGFGPGMALAAVLCLLTVPLARVAPRR</sequence>
<feature type="transmembrane region" description="Helical" evidence="5">
    <location>
        <begin position="179"/>
        <end position="200"/>
    </location>
</feature>
<dbReference type="InterPro" id="IPR052714">
    <property type="entry name" value="MFS_Exporter"/>
</dbReference>
<evidence type="ECO:0000256" key="3">
    <source>
        <dbReference type="ARBA" id="ARBA00022989"/>
    </source>
</evidence>
<feature type="transmembrane region" description="Helical" evidence="5">
    <location>
        <begin position="306"/>
        <end position="329"/>
    </location>
</feature>
<dbReference type="InterPro" id="IPR020846">
    <property type="entry name" value="MFS_dom"/>
</dbReference>
<dbReference type="Proteomes" id="UP000054837">
    <property type="component" value="Unassembled WGS sequence"/>
</dbReference>
<dbReference type="EMBL" id="LQBL01000031">
    <property type="protein sequence ID" value="KUG52018.1"/>
    <property type="molecule type" value="Genomic_DNA"/>
</dbReference>
<feature type="transmembrane region" description="Helical" evidence="5">
    <location>
        <begin position="12"/>
        <end position="33"/>
    </location>
</feature>
<feature type="transmembrane region" description="Helical" evidence="5">
    <location>
        <begin position="100"/>
        <end position="123"/>
    </location>
</feature>
<accession>A0A0W8I3B7</accession>
<dbReference type="SUPFAM" id="SSF103473">
    <property type="entry name" value="MFS general substrate transporter"/>
    <property type="match status" value="1"/>
</dbReference>
<comment type="caution">
    <text evidence="7">The sequence shown here is derived from an EMBL/GenBank/DDBJ whole genome shotgun (WGS) entry which is preliminary data.</text>
</comment>
<feature type="domain" description="Major facilitator superfamily (MFS) profile" evidence="6">
    <location>
        <begin position="1"/>
        <end position="357"/>
    </location>
</feature>
<feature type="transmembrane region" description="Helical" evidence="5">
    <location>
        <begin position="129"/>
        <end position="150"/>
    </location>
</feature>
<keyword evidence="4 5" id="KW-0472">Membrane</keyword>